<feature type="binding site" evidence="11">
    <location>
        <position position="177"/>
    </location>
    <ligand>
        <name>NAD(+)</name>
        <dbReference type="ChEBI" id="CHEBI:57540"/>
    </ligand>
</feature>
<gene>
    <name evidence="13" type="ORF">BSZ37_05525</name>
</gene>
<dbReference type="EMBL" id="MQWD01000001">
    <property type="protein sequence ID" value="PAP75937.1"/>
    <property type="molecule type" value="Genomic_DNA"/>
</dbReference>
<name>A0A271IXX8_9BACT</name>
<feature type="binding site" evidence="10">
    <location>
        <begin position="174"/>
        <end position="177"/>
    </location>
    <ligand>
        <name>substrate</name>
    </ligand>
</feature>
<evidence type="ECO:0000256" key="10">
    <source>
        <dbReference type="PIRSR" id="PIRSR500134-2"/>
    </source>
</evidence>
<dbReference type="InterPro" id="IPR036291">
    <property type="entry name" value="NAD(P)-bd_dom_sf"/>
</dbReference>
<reference evidence="13 14" key="1">
    <citation type="submission" date="2016-11" db="EMBL/GenBank/DDBJ databases">
        <title>Study of marine rhodopsin-containing bacteria.</title>
        <authorList>
            <person name="Yoshizawa S."/>
            <person name="Kumagai Y."/>
            <person name="Kogure K."/>
        </authorList>
    </citation>
    <scope>NUCLEOTIDE SEQUENCE [LARGE SCALE GENOMIC DNA]</scope>
    <source>
        <strain evidence="13 14">SAORIC-28</strain>
    </source>
</reference>
<feature type="binding site" evidence="11">
    <location>
        <position position="35"/>
    </location>
    <ligand>
        <name>NAD(+)</name>
        <dbReference type="ChEBI" id="CHEBI:57540"/>
    </ligand>
</feature>
<dbReference type="PIRSF" id="PIRSF500134">
    <property type="entry name" value="UDPglc_DH_bac"/>
    <property type="match status" value="1"/>
</dbReference>
<dbReference type="GO" id="GO:0003979">
    <property type="term" value="F:UDP-glucose 6-dehydrogenase activity"/>
    <property type="evidence" value="ECO:0007669"/>
    <property type="project" value="UniProtKB-EC"/>
</dbReference>
<dbReference type="GO" id="GO:0006065">
    <property type="term" value="P:UDP-glucuronate biosynthetic process"/>
    <property type="evidence" value="ECO:0007669"/>
    <property type="project" value="UniProtKB-UniPathway"/>
</dbReference>
<protein>
    <recommendedName>
        <fullName evidence="4 8">UDP-glucose 6-dehydrogenase</fullName>
        <ecNumber evidence="3 8">1.1.1.22</ecNumber>
    </recommendedName>
</protein>
<evidence type="ECO:0000256" key="6">
    <source>
        <dbReference type="ARBA" id="ARBA00023027"/>
    </source>
</evidence>
<dbReference type="Proteomes" id="UP000216339">
    <property type="component" value="Unassembled WGS sequence"/>
</dbReference>
<comment type="pathway">
    <text evidence="1">Nucleotide-sugar biosynthesis; UDP-alpha-D-glucuronate biosynthesis; UDP-alpha-D-glucuronate from UDP-alpha-D-glucose: step 1/1.</text>
</comment>
<dbReference type="PIRSF" id="PIRSF000124">
    <property type="entry name" value="UDPglc_GDPman_dh"/>
    <property type="match status" value="1"/>
</dbReference>
<dbReference type="PANTHER" id="PTHR43750:SF3">
    <property type="entry name" value="UDP-GLUCOSE 6-DEHYDROGENASE TUAD"/>
    <property type="match status" value="1"/>
</dbReference>
<dbReference type="InterPro" id="IPR028357">
    <property type="entry name" value="UDPglc_DH_bac"/>
</dbReference>
<evidence type="ECO:0000256" key="8">
    <source>
        <dbReference type="PIRNR" id="PIRNR000124"/>
    </source>
</evidence>
<keyword evidence="6 8" id="KW-0520">NAD</keyword>
<dbReference type="InterPro" id="IPR001732">
    <property type="entry name" value="UDP-Glc/GDP-Man_DH_N"/>
</dbReference>
<keyword evidence="14" id="KW-1185">Reference proteome</keyword>
<dbReference type="GO" id="GO:0000271">
    <property type="term" value="P:polysaccharide biosynthetic process"/>
    <property type="evidence" value="ECO:0007669"/>
    <property type="project" value="InterPro"/>
</dbReference>
<feature type="binding site" evidence="11">
    <location>
        <position position="30"/>
    </location>
    <ligand>
        <name>NAD(+)</name>
        <dbReference type="ChEBI" id="CHEBI:57540"/>
    </ligand>
</feature>
<comment type="similarity">
    <text evidence="2 8">Belongs to the UDP-glucose/GDP-mannose dehydrogenase family.</text>
</comment>
<dbReference type="PANTHER" id="PTHR43750">
    <property type="entry name" value="UDP-GLUCOSE 6-DEHYDROGENASE TUAD"/>
    <property type="match status" value="1"/>
</dbReference>
<feature type="binding site" evidence="11">
    <location>
        <position position="356"/>
    </location>
    <ligand>
        <name>NAD(+)</name>
        <dbReference type="ChEBI" id="CHEBI:57540"/>
    </ligand>
</feature>
<dbReference type="NCBIfam" id="TIGR03026">
    <property type="entry name" value="NDP-sugDHase"/>
    <property type="match status" value="1"/>
</dbReference>
<dbReference type="Pfam" id="PF00984">
    <property type="entry name" value="UDPG_MGDP_dh"/>
    <property type="match status" value="1"/>
</dbReference>
<dbReference type="AlphaFoldDB" id="A0A271IXX8"/>
<comment type="catalytic activity">
    <reaction evidence="7 8">
        <text>UDP-alpha-D-glucose + 2 NAD(+) + H2O = UDP-alpha-D-glucuronate + 2 NADH + 3 H(+)</text>
        <dbReference type="Rhea" id="RHEA:23596"/>
        <dbReference type="ChEBI" id="CHEBI:15377"/>
        <dbReference type="ChEBI" id="CHEBI:15378"/>
        <dbReference type="ChEBI" id="CHEBI:57540"/>
        <dbReference type="ChEBI" id="CHEBI:57945"/>
        <dbReference type="ChEBI" id="CHEBI:58052"/>
        <dbReference type="ChEBI" id="CHEBI:58885"/>
        <dbReference type="EC" id="1.1.1.22"/>
    </reaction>
</comment>
<evidence type="ECO:0000256" key="11">
    <source>
        <dbReference type="PIRSR" id="PIRSR500134-3"/>
    </source>
</evidence>
<proteinExistence type="inferred from homology"/>
<feature type="binding site" evidence="10">
    <location>
        <begin position="274"/>
        <end position="278"/>
    </location>
    <ligand>
        <name>substrate</name>
    </ligand>
</feature>
<keyword evidence="5 8" id="KW-0560">Oxidoreductase</keyword>
<dbReference type="InterPro" id="IPR017476">
    <property type="entry name" value="UDP-Glc/GDP-Man"/>
</dbReference>
<organism evidence="13 14">
    <name type="scientific">Rubrivirga marina</name>
    <dbReference type="NCBI Taxonomy" id="1196024"/>
    <lineage>
        <taxon>Bacteria</taxon>
        <taxon>Pseudomonadati</taxon>
        <taxon>Rhodothermota</taxon>
        <taxon>Rhodothermia</taxon>
        <taxon>Rhodothermales</taxon>
        <taxon>Rubricoccaceae</taxon>
        <taxon>Rubrivirga</taxon>
    </lineage>
</organism>
<accession>A0A271IXX8</accession>
<dbReference type="SUPFAM" id="SSF52413">
    <property type="entry name" value="UDP-glucose/GDP-mannose dehydrogenase C-terminal domain"/>
    <property type="match status" value="1"/>
</dbReference>
<evidence type="ECO:0000313" key="14">
    <source>
        <dbReference type="Proteomes" id="UP000216339"/>
    </source>
</evidence>
<evidence type="ECO:0000256" key="1">
    <source>
        <dbReference type="ARBA" id="ARBA00004701"/>
    </source>
</evidence>
<feature type="active site" description="Nucleophile" evidence="9">
    <location>
        <position position="285"/>
    </location>
</feature>
<dbReference type="RefSeq" id="WP_095509579.1">
    <property type="nucleotide sequence ID" value="NZ_MQWD01000001.1"/>
</dbReference>
<feature type="binding site" evidence="11">
    <location>
        <position position="86"/>
    </location>
    <ligand>
        <name>NAD(+)</name>
        <dbReference type="ChEBI" id="CHEBI:57540"/>
    </ligand>
</feature>
<dbReference type="Gene3D" id="1.20.5.100">
    <property type="entry name" value="Cytochrome c1, transmembrane anchor, C-terminal"/>
    <property type="match status" value="1"/>
</dbReference>
<feature type="binding site" evidence="10">
    <location>
        <position position="229"/>
    </location>
    <ligand>
        <name>substrate</name>
    </ligand>
</feature>
<dbReference type="InterPro" id="IPR036220">
    <property type="entry name" value="UDP-Glc/GDP-Man_DH_C_sf"/>
</dbReference>
<feature type="binding site" evidence="10">
    <location>
        <position position="282"/>
    </location>
    <ligand>
        <name>substrate</name>
    </ligand>
</feature>
<dbReference type="InterPro" id="IPR014026">
    <property type="entry name" value="UDP-Glc/GDP-Man_DH_dimer"/>
</dbReference>
<evidence type="ECO:0000256" key="4">
    <source>
        <dbReference type="ARBA" id="ARBA00015132"/>
    </source>
</evidence>
<dbReference type="SUPFAM" id="SSF51735">
    <property type="entry name" value="NAD(P)-binding Rossmann-fold domains"/>
    <property type="match status" value="1"/>
</dbReference>
<feature type="domain" description="UDP-glucose/GDP-mannose dehydrogenase C-terminal" evidence="12">
    <location>
        <begin position="342"/>
        <end position="456"/>
    </location>
</feature>
<evidence type="ECO:0000259" key="12">
    <source>
        <dbReference type="SMART" id="SM00984"/>
    </source>
</evidence>
<evidence type="ECO:0000256" key="5">
    <source>
        <dbReference type="ARBA" id="ARBA00023002"/>
    </source>
</evidence>
<dbReference type="Pfam" id="PF03721">
    <property type="entry name" value="UDPG_MGDP_dh_N"/>
    <property type="match status" value="1"/>
</dbReference>
<evidence type="ECO:0000256" key="9">
    <source>
        <dbReference type="PIRSR" id="PIRSR500134-1"/>
    </source>
</evidence>
<dbReference type="EC" id="1.1.1.22" evidence="3 8"/>
<dbReference type="GO" id="GO:0051287">
    <property type="term" value="F:NAD binding"/>
    <property type="evidence" value="ECO:0007669"/>
    <property type="project" value="InterPro"/>
</dbReference>
<dbReference type="SMART" id="SM00984">
    <property type="entry name" value="UDPG_MGDP_dh_C"/>
    <property type="match status" value="1"/>
</dbReference>
<sequence>MHIAVVGTGYVGLVSGVCFAEMGNQVTCVDIDARKVESLRDGRLTIYEPGLEVYFDRGRRENRLRFTTDLAEALAPADVVFLALPTPPGEDGSADLRYVLGVADDVGRLLAEARRGLAGAEAGGDGAASRPWGYKVIVDKSTVPVGTSARVTAAIEAHGLEAGEDFDVVSNPEFLREGAAVDDFMKPERVVVGTDSERAAELMTRLYEPFVRSGNPILVMDEASAEMTKYAANAMLATKITFMNEVANLCDRVGADVDKVRRGIGTDSRIGPKFLYAGIGFGGSCFPKDVQALHRTAGQNGYDFRILQAVLDVNEDQKRALVPPVLDALADDAGRLDGKTITVWGLAFKPHTDDVREAPAHVLIREFVGLGADVVAFDPEAVETTRATFEREPLEGSGSLSYAETAYDAAAGADALVVATEWPEFRRPDLARVRRSLKPGPNGAPLLFDGRNVFEPGEMAEAGFAYRSIGRPAVEPLPIDDGAGATPVVTLPGS</sequence>
<evidence type="ECO:0000256" key="7">
    <source>
        <dbReference type="ARBA" id="ARBA00047473"/>
    </source>
</evidence>
<feature type="binding site" evidence="11">
    <location>
        <position position="142"/>
    </location>
    <ligand>
        <name>NAD(+)</name>
        <dbReference type="ChEBI" id="CHEBI:57540"/>
    </ligand>
</feature>
<dbReference type="OrthoDB" id="9803238at2"/>
<dbReference type="Pfam" id="PF03720">
    <property type="entry name" value="UDPG_MGDP_dh_C"/>
    <property type="match status" value="1"/>
</dbReference>
<feature type="binding site" evidence="10">
    <location>
        <position position="349"/>
    </location>
    <ligand>
        <name>substrate</name>
    </ligand>
</feature>
<feature type="binding site" evidence="11">
    <location>
        <position position="288"/>
    </location>
    <ligand>
        <name>NAD(+)</name>
        <dbReference type="ChEBI" id="CHEBI:57540"/>
    </ligand>
</feature>
<evidence type="ECO:0000256" key="3">
    <source>
        <dbReference type="ARBA" id="ARBA00012954"/>
    </source>
</evidence>
<comment type="caution">
    <text evidence="13">The sequence shown here is derived from an EMBL/GenBank/DDBJ whole genome shotgun (WGS) entry which is preliminary data.</text>
</comment>
<dbReference type="InterPro" id="IPR008927">
    <property type="entry name" value="6-PGluconate_DH-like_C_sf"/>
</dbReference>
<evidence type="ECO:0000256" key="2">
    <source>
        <dbReference type="ARBA" id="ARBA00006601"/>
    </source>
</evidence>
<evidence type="ECO:0000313" key="13">
    <source>
        <dbReference type="EMBL" id="PAP75937.1"/>
    </source>
</evidence>
<dbReference type="SUPFAM" id="SSF48179">
    <property type="entry name" value="6-phosphogluconate dehydrogenase C-terminal domain-like"/>
    <property type="match status" value="1"/>
</dbReference>
<dbReference type="UniPathway" id="UPA00038">
    <property type="reaction ID" value="UER00491"/>
</dbReference>
<dbReference type="Gene3D" id="3.40.50.720">
    <property type="entry name" value="NAD(P)-binding Rossmann-like Domain"/>
    <property type="match status" value="2"/>
</dbReference>
<dbReference type="InterPro" id="IPR014027">
    <property type="entry name" value="UDP-Glc/GDP-Man_DH_C"/>
</dbReference>